<sequence>MIIPTPPRATPPAKIVGRGTQTWAEADSSCESITASSPIDLQSTRVEVGQIPSYPGTTARVTMAYSGQPPSDETVLWSLLASNASHKTVQLGYKTLNGEKIAHFWYVWGEGMQHNMSWLVNDRIPGKVVLYMPHQALVELGDQWSWSSVLNIDGMDVDSC</sequence>
<accession>A0A164AJZ8</accession>
<evidence type="ECO:0000313" key="1">
    <source>
        <dbReference type="EMBL" id="KZS62559.1"/>
    </source>
</evidence>
<dbReference type="EMBL" id="LWCI01000105">
    <property type="protein sequence ID" value="KZS62559.1"/>
    <property type="molecule type" value="Genomic_DNA"/>
</dbReference>
<dbReference type="RefSeq" id="WP_075510618.1">
    <property type="nucleotide sequence ID" value="NZ_CP089224.1"/>
</dbReference>
<comment type="caution">
    <text evidence="1">The sequence shown here is derived from an EMBL/GenBank/DDBJ whole genome shotgun (WGS) entry which is preliminary data.</text>
</comment>
<gene>
    <name evidence="1" type="ORF">A4G28_08290</name>
</gene>
<organism evidence="1 2">
    <name type="scientific">Mycobacterium ostraviense</name>
    <dbReference type="NCBI Taxonomy" id="2738409"/>
    <lineage>
        <taxon>Bacteria</taxon>
        <taxon>Bacillati</taxon>
        <taxon>Actinomycetota</taxon>
        <taxon>Actinomycetes</taxon>
        <taxon>Mycobacteriales</taxon>
        <taxon>Mycobacteriaceae</taxon>
        <taxon>Mycobacterium</taxon>
    </lineage>
</organism>
<protein>
    <submittedName>
        <fullName evidence="1">Uncharacterized protein</fullName>
    </submittedName>
</protein>
<dbReference type="AlphaFoldDB" id="A0A164AJZ8"/>
<evidence type="ECO:0000313" key="2">
    <source>
        <dbReference type="Proteomes" id="UP000077342"/>
    </source>
</evidence>
<keyword evidence="2" id="KW-1185">Reference proteome</keyword>
<proteinExistence type="predicted"/>
<reference evidence="2" key="1">
    <citation type="submission" date="2016-04" db="EMBL/GenBank/DDBJ databases">
        <authorList>
            <person name="Strapagiel D."/>
            <person name="Borowka P."/>
            <person name="Marciniak B."/>
            <person name="Bakula Z."/>
            <person name="Van Ingen J."/>
            <person name="Safianowska A."/>
            <person name="Dziadek J."/>
            <person name="Jagielski T."/>
        </authorList>
    </citation>
    <scope>NUCLEOTIDE SEQUENCE [LARGE SCALE GENOMIC DNA]</scope>
    <source>
        <strain evidence="2">1010001458</strain>
    </source>
</reference>
<dbReference type="Proteomes" id="UP000077342">
    <property type="component" value="Unassembled WGS sequence"/>
</dbReference>
<name>A0A164AJZ8_9MYCO</name>